<keyword evidence="2" id="KW-0732">Signal</keyword>
<proteinExistence type="predicted"/>
<dbReference type="SUPFAM" id="SSF48452">
    <property type="entry name" value="TPR-like"/>
    <property type="match status" value="1"/>
</dbReference>
<keyword evidence="3" id="KW-0472">Membrane</keyword>
<dbReference type="InterPro" id="IPR011990">
    <property type="entry name" value="TPR-like_helical_dom_sf"/>
</dbReference>
<dbReference type="InterPro" id="IPR033985">
    <property type="entry name" value="SusD-like_N"/>
</dbReference>
<protein>
    <submittedName>
        <fullName evidence="7">RagB/SusD family nutrient uptake outer membrane protein</fullName>
    </submittedName>
</protein>
<accession>A0A5J4R3D0</accession>
<evidence type="ECO:0000256" key="1">
    <source>
        <dbReference type="ARBA" id="ARBA00004442"/>
    </source>
</evidence>
<comment type="caution">
    <text evidence="7">The sequence shown here is derived from an EMBL/GenBank/DDBJ whole genome shotgun (WGS) entry which is preliminary data.</text>
</comment>
<dbReference type="GO" id="GO:0009279">
    <property type="term" value="C:cell outer membrane"/>
    <property type="evidence" value="ECO:0007669"/>
    <property type="project" value="UniProtKB-SubCell"/>
</dbReference>
<feature type="domain" description="SusD-like N-terminal" evidence="6">
    <location>
        <begin position="112"/>
        <end position="248"/>
    </location>
</feature>
<evidence type="ECO:0000313" key="7">
    <source>
        <dbReference type="EMBL" id="KAA6328078.1"/>
    </source>
</evidence>
<organism evidence="7">
    <name type="scientific">termite gut metagenome</name>
    <dbReference type="NCBI Taxonomy" id="433724"/>
    <lineage>
        <taxon>unclassified sequences</taxon>
        <taxon>metagenomes</taxon>
        <taxon>organismal metagenomes</taxon>
    </lineage>
</organism>
<name>A0A5J4R3D0_9ZZZZ</name>
<keyword evidence="4" id="KW-0998">Cell outer membrane</keyword>
<evidence type="ECO:0000259" key="5">
    <source>
        <dbReference type="Pfam" id="PF07980"/>
    </source>
</evidence>
<comment type="subcellular location">
    <subcellularLocation>
        <location evidence="1">Cell outer membrane</location>
    </subcellularLocation>
</comment>
<dbReference type="Pfam" id="PF07980">
    <property type="entry name" value="SusD_RagB"/>
    <property type="match status" value="1"/>
</dbReference>
<evidence type="ECO:0000256" key="4">
    <source>
        <dbReference type="ARBA" id="ARBA00023237"/>
    </source>
</evidence>
<evidence type="ECO:0000259" key="6">
    <source>
        <dbReference type="Pfam" id="PF14322"/>
    </source>
</evidence>
<dbReference type="EMBL" id="SNRY01001880">
    <property type="protein sequence ID" value="KAA6328078.1"/>
    <property type="molecule type" value="Genomic_DNA"/>
</dbReference>
<dbReference type="Gene3D" id="1.25.40.390">
    <property type="match status" value="1"/>
</dbReference>
<evidence type="ECO:0000256" key="3">
    <source>
        <dbReference type="ARBA" id="ARBA00023136"/>
    </source>
</evidence>
<evidence type="ECO:0000256" key="2">
    <source>
        <dbReference type="ARBA" id="ARBA00022729"/>
    </source>
</evidence>
<dbReference type="InterPro" id="IPR012944">
    <property type="entry name" value="SusD_RagB_dom"/>
</dbReference>
<dbReference type="AlphaFoldDB" id="A0A5J4R3D0"/>
<feature type="domain" description="RagB/SusD" evidence="5">
    <location>
        <begin position="354"/>
        <end position="624"/>
    </location>
</feature>
<dbReference type="Pfam" id="PF14322">
    <property type="entry name" value="SusD-like_3"/>
    <property type="match status" value="1"/>
</dbReference>
<reference evidence="7" key="1">
    <citation type="submission" date="2019-03" db="EMBL/GenBank/DDBJ databases">
        <title>Single cell metagenomics reveals metabolic interactions within the superorganism composed of flagellate Streblomastix strix and complex community of Bacteroidetes bacteria on its surface.</title>
        <authorList>
            <person name="Treitli S.C."/>
            <person name="Kolisko M."/>
            <person name="Husnik F."/>
            <person name="Keeling P."/>
            <person name="Hampl V."/>
        </authorList>
    </citation>
    <scope>NUCLEOTIDE SEQUENCE</scope>
    <source>
        <strain evidence="7">STM</strain>
    </source>
</reference>
<gene>
    <name evidence="7" type="ORF">EZS27_022989</name>
</gene>
<sequence length="624" mass="71498">MKNKIIIGFTALLMFGSMLLPSSCVDDFRAGDDFLEKQPGVDVNQDTVFSRAEYARYFLWDTYLYMYHPFKNSTSLTMNSNIFETLSDCWHSVLGWDDQARVYYPGVYNAGNESGWIQGRFSYLDSQVWPAVRSAWIFIENIDKVPDMDGAEKERLKAEAKIIIASRYFDLMRHVGSLPIINHAYTADEVFETPRATIEETVNFIISLLDEAVATSSLPWSIPDREIETWFGRLTKGAALGLKAKVLLFAASPIFNDTQAYTDEAPQTAVELKQVWYGGKKQELWEQCRQACDAFFAENARNGDYYQLVQSTAQNEAGYMAAYRKAYWTRGNSEKIFSTILSYRLEEWDQTIGNVSHTGAMAPTVEFMEMFPWADGRNFDATAIYNTDNPGDVDIFKGRDPRLYETLLVQKEGFIWQGAPTEMWPGGKSTSAWFWGSGFTAHGLALYKWILDYWHIGDEPVQWPYLRMAEVHLIYAEALAETGDLPKALVEVNKVRNRVGLPNIETANPSLGLTTNKEALIKEILRERACELGMEDTRLHDMVRRKLASDFTKPLHGIRILRKDGKEEEQGSGPYPKFKYEKYEITNYARAWWTPGFWTNKWFLSAMPVTEINKDYGLTQNPGW</sequence>